<evidence type="ECO:0000259" key="1">
    <source>
        <dbReference type="Pfam" id="PF06114"/>
    </source>
</evidence>
<reference evidence="2 3" key="1">
    <citation type="journal article" date="2009" name="Int. J. Syst. Evol. Microbiol.">
        <title>Paenibacillus contaminans sp. nov., isolated from a contaminated laboratory plate.</title>
        <authorList>
            <person name="Chou J.H."/>
            <person name="Lee J.H."/>
            <person name="Lin M.C."/>
            <person name="Chang P.S."/>
            <person name="Arun A.B."/>
            <person name="Young C.C."/>
            <person name="Chen W.M."/>
        </authorList>
    </citation>
    <scope>NUCLEOTIDE SEQUENCE [LARGE SCALE GENOMIC DNA]</scope>
    <source>
        <strain evidence="2 3">CKOBP-6</strain>
    </source>
</reference>
<evidence type="ECO:0000313" key="2">
    <source>
        <dbReference type="EMBL" id="RAV19731.1"/>
    </source>
</evidence>
<organism evidence="2 3">
    <name type="scientific">Paenibacillus contaminans</name>
    <dbReference type="NCBI Taxonomy" id="450362"/>
    <lineage>
        <taxon>Bacteria</taxon>
        <taxon>Bacillati</taxon>
        <taxon>Bacillota</taxon>
        <taxon>Bacilli</taxon>
        <taxon>Bacillales</taxon>
        <taxon>Paenibacillaceae</taxon>
        <taxon>Paenibacillus</taxon>
    </lineage>
</organism>
<dbReference type="AlphaFoldDB" id="A0A329MIF3"/>
<dbReference type="RefSeq" id="WP_113032636.1">
    <property type="nucleotide sequence ID" value="NZ_QMFB01000011.1"/>
</dbReference>
<dbReference type="Proteomes" id="UP000250369">
    <property type="component" value="Unassembled WGS sequence"/>
</dbReference>
<name>A0A329MIF3_9BACL</name>
<dbReference type="Pfam" id="PF06114">
    <property type="entry name" value="Peptidase_M78"/>
    <property type="match status" value="1"/>
</dbReference>
<keyword evidence="3" id="KW-1185">Reference proteome</keyword>
<gene>
    <name evidence="2" type="ORF">DQG23_20005</name>
</gene>
<dbReference type="InterPro" id="IPR010359">
    <property type="entry name" value="IrrE_HExxH"/>
</dbReference>
<sequence>MEYDNLLKAAERCGLFVYETKFKSRAKGLTKGNIIGIADHLPLAEKSCILAEELGHYHTSTGNILDQSDIRNHKQELRARQWAYQKLIPLERIVDAHHARVKGRYDIAGYLGVTEEFLQSCIDRYTEKYGLYAPVGDRYIVYFDPLGVIEIFPS</sequence>
<feature type="domain" description="IrrE N-terminal-like" evidence="1">
    <location>
        <begin position="11"/>
        <end position="119"/>
    </location>
</feature>
<protein>
    <submittedName>
        <fullName evidence="2">ImmA/IrrE family metallo-endopeptidase</fullName>
    </submittedName>
</protein>
<accession>A0A329MIF3</accession>
<evidence type="ECO:0000313" key="3">
    <source>
        <dbReference type="Proteomes" id="UP000250369"/>
    </source>
</evidence>
<proteinExistence type="predicted"/>
<dbReference type="OrthoDB" id="1707128at2"/>
<comment type="caution">
    <text evidence="2">The sequence shown here is derived from an EMBL/GenBank/DDBJ whole genome shotgun (WGS) entry which is preliminary data.</text>
</comment>
<dbReference type="EMBL" id="QMFB01000011">
    <property type="protein sequence ID" value="RAV19731.1"/>
    <property type="molecule type" value="Genomic_DNA"/>
</dbReference>